<dbReference type="AlphaFoldDB" id="A0A3M7QI39"/>
<dbReference type="OrthoDB" id="10645425at2759"/>
<evidence type="ECO:0000313" key="1">
    <source>
        <dbReference type="EMBL" id="RNA10618.1"/>
    </source>
</evidence>
<dbReference type="EMBL" id="REGN01006152">
    <property type="protein sequence ID" value="RNA10618.1"/>
    <property type="molecule type" value="Genomic_DNA"/>
</dbReference>
<dbReference type="Proteomes" id="UP000276133">
    <property type="component" value="Unassembled WGS sequence"/>
</dbReference>
<reference evidence="1 2" key="1">
    <citation type="journal article" date="2018" name="Sci. Rep.">
        <title>Genomic signatures of local adaptation to the degree of environmental predictability in rotifers.</title>
        <authorList>
            <person name="Franch-Gras L."/>
            <person name="Hahn C."/>
            <person name="Garcia-Roger E.M."/>
            <person name="Carmona M.J."/>
            <person name="Serra M."/>
            <person name="Gomez A."/>
        </authorList>
    </citation>
    <scope>NUCLEOTIDE SEQUENCE [LARGE SCALE GENOMIC DNA]</scope>
    <source>
        <strain evidence="1">HYR1</strain>
    </source>
</reference>
<evidence type="ECO:0000313" key="2">
    <source>
        <dbReference type="Proteomes" id="UP000276133"/>
    </source>
</evidence>
<proteinExistence type="predicted"/>
<comment type="caution">
    <text evidence="1">The sequence shown here is derived from an EMBL/GenBank/DDBJ whole genome shotgun (WGS) entry which is preliminary data.</text>
</comment>
<accession>A0A3M7QI39</accession>
<protein>
    <submittedName>
        <fullName evidence="1">Uncharacterized protein</fullName>
    </submittedName>
</protein>
<name>A0A3M7QI39_BRAPC</name>
<sequence length="454" mass="54184">MEQRFEELNQNVVFLFEVLNYTEELFGKKLVDTTSFDSDYLTIQKMLALNIQSCFNLDHFANRRVKLDIFSYLLKGFFDFQTIVPAFKISQHLLIDLMVDAQFEDLQDVIQYKRTEKTWEIKSNYDLHKNFYQYLLHQDQLKELFSKSGYINRPHRKKLINKFKQILRKITDKEKEESALQNDSKVATQKILILSCLNKQRMDKFNKNLLIFLNEKASSGQFDLKFINFSIDWLLSEFNCQIYKLIHSNLNLKIDLFYLTKILDKIIDSFECVHKKDLQHFLKSEPFKRFLSVLDLITHNFTNLPEKTKINNLKKVLNFLSFVTHQMSIEPQQPVNEFLNYLVMIIKKNYGLEFDEFFAIRHKLYGYEKYLKDFTQNLFLDKTKNLTQSDLEILKLASNELADLDLIFMIYQLREIKIQKDTVLCLQDENFDKEFTVSLNQVSATSDQDEQQIE</sequence>
<keyword evidence="2" id="KW-1185">Reference proteome</keyword>
<gene>
    <name evidence="1" type="ORF">BpHYR1_024424</name>
</gene>
<organism evidence="1 2">
    <name type="scientific">Brachionus plicatilis</name>
    <name type="common">Marine rotifer</name>
    <name type="synonym">Brachionus muelleri</name>
    <dbReference type="NCBI Taxonomy" id="10195"/>
    <lineage>
        <taxon>Eukaryota</taxon>
        <taxon>Metazoa</taxon>
        <taxon>Spiralia</taxon>
        <taxon>Gnathifera</taxon>
        <taxon>Rotifera</taxon>
        <taxon>Eurotatoria</taxon>
        <taxon>Monogononta</taxon>
        <taxon>Pseudotrocha</taxon>
        <taxon>Ploima</taxon>
        <taxon>Brachionidae</taxon>
        <taxon>Brachionus</taxon>
    </lineage>
</organism>